<dbReference type="SUPFAM" id="SSF81301">
    <property type="entry name" value="Nucleotidyltransferase"/>
    <property type="match status" value="1"/>
</dbReference>
<evidence type="ECO:0008006" key="3">
    <source>
        <dbReference type="Google" id="ProtNLM"/>
    </source>
</evidence>
<evidence type="ECO:0000313" key="1">
    <source>
        <dbReference type="EMBL" id="MST33995.1"/>
    </source>
</evidence>
<evidence type="ECO:0000313" key="2">
    <source>
        <dbReference type="Proteomes" id="UP000437736"/>
    </source>
</evidence>
<dbReference type="InterPro" id="IPR043519">
    <property type="entry name" value="NT_sf"/>
</dbReference>
<name>A0ABW9QWQ7_9ACTN</name>
<dbReference type="Proteomes" id="UP000437736">
    <property type="component" value="Unassembled WGS sequence"/>
</dbReference>
<sequence length="253" mass="27597">MLAPQTLAQLRAFAGAVDARAPGRLTGLYAVGSVALGDFRPPLSNIDVVAVADTAWDDAGLRAVQHSTRSLRQPQQPARVACLTWEQLAGDPAEVVAPGFVGHREVPGGDLVNPLTWAVLRNAGVCVRGPEYPDIGHGDVRSWAAERLSTWWRAWLERTHVGPLILRRNIAERLLEVARLGQILGSGRVVSKLEAGEALEGSGPPNQQRVVKDAVGYRRGTRMSMYWGPYERRRHALAYIRTVVDAVSTPVEH</sequence>
<keyword evidence="2" id="KW-1185">Reference proteome</keyword>
<gene>
    <name evidence="1" type="ORF">GHK86_14860</name>
</gene>
<accession>A0ABW9QWQ7</accession>
<comment type="caution">
    <text evidence="1">The sequence shown here is derived from an EMBL/GenBank/DDBJ whole genome shotgun (WGS) entry which is preliminary data.</text>
</comment>
<dbReference type="EMBL" id="WJHE01000801">
    <property type="protein sequence ID" value="MST33995.1"/>
    <property type="molecule type" value="Genomic_DNA"/>
</dbReference>
<proteinExistence type="predicted"/>
<protein>
    <recommendedName>
        <fullName evidence="3">DUF4111 domain-containing protein</fullName>
    </recommendedName>
</protein>
<reference evidence="1 2" key="1">
    <citation type="submission" date="2019-11" db="EMBL/GenBank/DDBJ databases">
        <title>Acidiferrimicrobium australis gen. nov., sp. nov., an acidophilic and obligately heterotrophic, member of the Actinobacteria that catalyses dissimilatory oxido- reduction of iron isolated from metal-rich acidic water in Chile.</title>
        <authorList>
            <person name="Gonzalez D."/>
            <person name="Huber K."/>
            <person name="Hedrich S."/>
            <person name="Rojas-Villalobos C."/>
            <person name="Quatrini R."/>
            <person name="Dinamarca M.A."/>
            <person name="Schwarz A."/>
            <person name="Canales C."/>
            <person name="Nancucheo I."/>
        </authorList>
    </citation>
    <scope>NUCLEOTIDE SEQUENCE [LARGE SCALE GENOMIC DNA]</scope>
    <source>
        <strain evidence="1 2">USS-CCA1</strain>
    </source>
</reference>
<organism evidence="1 2">
    <name type="scientific">Acidiferrimicrobium australe</name>
    <dbReference type="NCBI Taxonomy" id="2664430"/>
    <lineage>
        <taxon>Bacteria</taxon>
        <taxon>Bacillati</taxon>
        <taxon>Actinomycetota</taxon>
        <taxon>Acidimicrobiia</taxon>
        <taxon>Acidimicrobiales</taxon>
        <taxon>Acidimicrobiaceae</taxon>
        <taxon>Acidiferrimicrobium</taxon>
    </lineage>
</organism>